<accession>A0A0L8IQD3</accession>
<protein>
    <recommendedName>
        <fullName evidence="1">Bro-N domain-containing protein</fullName>
    </recommendedName>
</protein>
<reference evidence="2 3" key="1">
    <citation type="submission" date="2015-09" db="EMBL/GenBank/DDBJ databases">
        <title>Genome announcement of multiple Pseudomonas syringae strains.</title>
        <authorList>
            <person name="Thakur S."/>
            <person name="Wang P.W."/>
            <person name="Gong Y."/>
            <person name="Weir B.S."/>
            <person name="Guttman D.S."/>
        </authorList>
    </citation>
    <scope>NUCLEOTIDE SEQUENCE [LARGE SCALE GENOMIC DNA]</scope>
    <source>
        <strain evidence="2 3">ICMP2802</strain>
    </source>
</reference>
<evidence type="ECO:0000313" key="2">
    <source>
        <dbReference type="EMBL" id="KPW09453.1"/>
    </source>
</evidence>
<dbReference type="PANTHER" id="PTHR36180">
    <property type="entry name" value="DNA-BINDING PROTEIN-RELATED-RELATED"/>
    <property type="match status" value="1"/>
</dbReference>
<dbReference type="Proteomes" id="UP000050297">
    <property type="component" value="Unassembled WGS sequence"/>
</dbReference>
<dbReference type="Pfam" id="PF02498">
    <property type="entry name" value="Bro-N"/>
    <property type="match status" value="1"/>
</dbReference>
<organism evidence="2 3">
    <name type="scientific">Pseudomonas syringae pv. aceris</name>
    <dbReference type="NCBI Taxonomy" id="199198"/>
    <lineage>
        <taxon>Bacteria</taxon>
        <taxon>Pseudomonadati</taxon>
        <taxon>Pseudomonadota</taxon>
        <taxon>Gammaproteobacteria</taxon>
        <taxon>Pseudomonadales</taxon>
        <taxon>Pseudomonadaceae</taxon>
        <taxon>Pseudomonas</taxon>
        <taxon>Pseudomonas syringae</taxon>
    </lineage>
</organism>
<dbReference type="PANTHER" id="PTHR36180:SF2">
    <property type="entry name" value="BRO FAMILY PROTEIN"/>
    <property type="match status" value="1"/>
</dbReference>
<feature type="domain" description="Bro-N" evidence="1">
    <location>
        <begin position="15"/>
        <end position="116"/>
    </location>
</feature>
<sequence>MFTATPCVTPTPHFEATLFLRHSRTLRAIFTESQAWFCLADLARLMGRALDERATLKLDADQRREVWLEAHGECQRQLMISESGVLALLVHHYVPENRALRQWLTHEVLTTLHDQQNVTLDNPRMSQLQWPGTSLSVLHWRSETWVRLRDMPNVVAEAAPRPKRPLWRRMLKRINTMRTAA</sequence>
<dbReference type="EMBL" id="LJPM01000584">
    <property type="protein sequence ID" value="KPW09453.1"/>
    <property type="molecule type" value="Genomic_DNA"/>
</dbReference>
<evidence type="ECO:0000313" key="3">
    <source>
        <dbReference type="Proteomes" id="UP000050297"/>
    </source>
</evidence>
<dbReference type="SMART" id="SM01040">
    <property type="entry name" value="Bro-N"/>
    <property type="match status" value="1"/>
</dbReference>
<name>A0A0L8IQD3_PSESX</name>
<dbReference type="PATRIC" id="fig|199198.4.peg.5401"/>
<dbReference type="InterPro" id="IPR003497">
    <property type="entry name" value="BRO_N_domain"/>
</dbReference>
<evidence type="ECO:0000259" key="1">
    <source>
        <dbReference type="PROSITE" id="PS51750"/>
    </source>
</evidence>
<dbReference type="RefSeq" id="WP_003402397.1">
    <property type="nucleotide sequence ID" value="NZ_LGAR01000113.1"/>
</dbReference>
<proteinExistence type="predicted"/>
<dbReference type="AlphaFoldDB" id="A0A0L8IQD3"/>
<gene>
    <name evidence="2" type="ORF">ALO91_04558</name>
</gene>
<comment type="caution">
    <text evidence="2">The sequence shown here is derived from an EMBL/GenBank/DDBJ whole genome shotgun (WGS) entry which is preliminary data.</text>
</comment>
<dbReference type="PROSITE" id="PS51750">
    <property type="entry name" value="BRO_N"/>
    <property type="match status" value="1"/>
</dbReference>